<proteinExistence type="predicted"/>
<evidence type="ECO:0000313" key="2">
    <source>
        <dbReference type="Proteomes" id="UP000479335"/>
    </source>
</evidence>
<dbReference type="EMBL" id="WWCN01000018">
    <property type="protein sequence ID" value="MYM25757.1"/>
    <property type="molecule type" value="Genomic_DNA"/>
</dbReference>
<dbReference type="Pfam" id="PF15943">
    <property type="entry name" value="YdaS_toxin"/>
    <property type="match status" value="1"/>
</dbReference>
<dbReference type="InterPro" id="IPR010982">
    <property type="entry name" value="Lambda_DNA-bd_dom_sf"/>
</dbReference>
<accession>A0A6L8KGB7</accession>
<dbReference type="SUPFAM" id="SSF47413">
    <property type="entry name" value="lambda repressor-like DNA-binding domains"/>
    <property type="match status" value="1"/>
</dbReference>
<keyword evidence="2" id="KW-1185">Reference proteome</keyword>
<organism evidence="1 2">
    <name type="scientific">Duganella flavida</name>
    <dbReference type="NCBI Taxonomy" id="2692175"/>
    <lineage>
        <taxon>Bacteria</taxon>
        <taxon>Pseudomonadati</taxon>
        <taxon>Pseudomonadota</taxon>
        <taxon>Betaproteobacteria</taxon>
        <taxon>Burkholderiales</taxon>
        <taxon>Oxalobacteraceae</taxon>
        <taxon>Telluria group</taxon>
        <taxon>Duganella</taxon>
    </lineage>
</organism>
<dbReference type="AlphaFoldDB" id="A0A6L8KGB7"/>
<gene>
    <name evidence="1" type="ORF">GTP46_24315</name>
</gene>
<dbReference type="GO" id="GO:0003677">
    <property type="term" value="F:DNA binding"/>
    <property type="evidence" value="ECO:0007669"/>
    <property type="project" value="InterPro"/>
</dbReference>
<evidence type="ECO:0000313" key="1">
    <source>
        <dbReference type="EMBL" id="MYM25757.1"/>
    </source>
</evidence>
<name>A0A6L8KGB7_9BURK</name>
<dbReference type="InterPro" id="IPR031856">
    <property type="entry name" value="YdaS_toxin-like"/>
</dbReference>
<dbReference type="Proteomes" id="UP000479335">
    <property type="component" value="Unassembled WGS sequence"/>
</dbReference>
<comment type="caution">
    <text evidence="1">The sequence shown here is derived from an EMBL/GenBank/DDBJ whole genome shotgun (WGS) entry which is preliminary data.</text>
</comment>
<protein>
    <submittedName>
        <fullName evidence="1">Cro/Cl family transcriptional regulator</fullName>
    </submittedName>
</protein>
<dbReference type="RefSeq" id="WP_161009197.1">
    <property type="nucleotide sequence ID" value="NZ_WWCN01000018.1"/>
</dbReference>
<dbReference type="Gene3D" id="1.10.260.40">
    <property type="entry name" value="lambda repressor-like DNA-binding domains"/>
    <property type="match status" value="1"/>
</dbReference>
<reference evidence="1 2" key="1">
    <citation type="submission" date="2019-12" db="EMBL/GenBank/DDBJ databases">
        <title>Novel species isolated from a subtropical stream in China.</title>
        <authorList>
            <person name="Lu H."/>
        </authorList>
    </citation>
    <scope>NUCLEOTIDE SEQUENCE [LARGE SCALE GENOMIC DNA]</scope>
    <source>
        <strain evidence="1 2">FT135W</strain>
    </source>
</reference>
<sequence>MNLRDYLSLERGRQAVLAKAIGAHAPDVSRWADGSRPVPPERCVDIEIATDGQVTRPDLRPADWMRIWPELVPHAVASTGSKN</sequence>